<dbReference type="EMBL" id="CP000828">
    <property type="protein sequence ID" value="ABW31233.1"/>
    <property type="molecule type" value="Genomic_DNA"/>
</dbReference>
<dbReference type="Proteomes" id="UP000000268">
    <property type="component" value="Chromosome"/>
</dbReference>
<reference evidence="1 2" key="1">
    <citation type="journal article" date="2008" name="Proc. Natl. Acad. Sci. U.S.A.">
        <title>Niche adaptation and genome expansion in the chlorophyll d-producing cyanobacterium Acaryochloris marina.</title>
        <authorList>
            <person name="Swingley W.D."/>
            <person name="Chen M."/>
            <person name="Cheung P.C."/>
            <person name="Conrad A.L."/>
            <person name="Dejesa L.C."/>
            <person name="Hao J."/>
            <person name="Honchak B.M."/>
            <person name="Karbach L.E."/>
            <person name="Kurdoglu A."/>
            <person name="Lahiri S."/>
            <person name="Mastrian S.D."/>
            <person name="Miyashita H."/>
            <person name="Page L."/>
            <person name="Ramakrishna P."/>
            <person name="Satoh S."/>
            <person name="Sattley W.M."/>
            <person name="Shimada Y."/>
            <person name="Taylor H.L."/>
            <person name="Tomo T."/>
            <person name="Tsuchiya T."/>
            <person name="Wang Z.T."/>
            <person name="Raymond J."/>
            <person name="Mimuro M."/>
            <person name="Blankenship R.E."/>
            <person name="Touchman J.W."/>
        </authorList>
    </citation>
    <scope>NUCLEOTIDE SEQUENCE [LARGE SCALE GENOMIC DNA]</scope>
    <source>
        <strain evidence="2">MBIC 11017</strain>
    </source>
</reference>
<gene>
    <name evidence="1" type="ordered locus">AM1_6303</name>
</gene>
<evidence type="ECO:0000313" key="2">
    <source>
        <dbReference type="Proteomes" id="UP000000268"/>
    </source>
</evidence>
<dbReference type="KEGG" id="amr:AM1_6303"/>
<keyword evidence="2" id="KW-1185">Reference proteome</keyword>
<proteinExistence type="predicted"/>
<sequence>MQLYPEASMPKYILAHAQGLVYTLLHLMQSPYQQETL</sequence>
<name>B0C7E9_ACAM1</name>
<accession>B0C7E9</accession>
<evidence type="ECO:0000313" key="1">
    <source>
        <dbReference type="EMBL" id="ABW31233.1"/>
    </source>
</evidence>
<dbReference type="STRING" id="329726.AM1_6303"/>
<organism evidence="1 2">
    <name type="scientific">Acaryochloris marina (strain MBIC 11017)</name>
    <dbReference type="NCBI Taxonomy" id="329726"/>
    <lineage>
        <taxon>Bacteria</taxon>
        <taxon>Bacillati</taxon>
        <taxon>Cyanobacteriota</taxon>
        <taxon>Cyanophyceae</taxon>
        <taxon>Acaryochloridales</taxon>
        <taxon>Acaryochloridaceae</taxon>
        <taxon>Acaryochloris</taxon>
    </lineage>
</organism>
<dbReference type="AlphaFoldDB" id="B0C7E9"/>
<protein>
    <submittedName>
        <fullName evidence="1">Uncharacterized protein</fullName>
    </submittedName>
</protein>
<dbReference type="HOGENOM" id="CLU_3338773_0_0_3"/>